<dbReference type="InterPro" id="IPR036156">
    <property type="entry name" value="Beta-gal/glucu_dom_sf"/>
</dbReference>
<dbReference type="InterPro" id="IPR051913">
    <property type="entry name" value="GH2_Domain-Containing"/>
</dbReference>
<dbReference type="Pfam" id="PF02836">
    <property type="entry name" value="Glyco_hydro_2_C"/>
    <property type="match status" value="1"/>
</dbReference>
<keyword evidence="2 8" id="KW-0378">Hydrolase</keyword>
<dbReference type="PROSITE" id="PS00608">
    <property type="entry name" value="GLYCOSYL_HYDROL_F2_2"/>
    <property type="match status" value="1"/>
</dbReference>
<feature type="domain" description="Glycoside hydrolase family 2 immunoglobulin-like beta-sandwich" evidence="5">
    <location>
        <begin position="191"/>
        <end position="295"/>
    </location>
</feature>
<keyword evidence="4" id="KW-0732">Signal</keyword>
<dbReference type="Pfam" id="PF02837">
    <property type="entry name" value="Glyco_hydro_2_N"/>
    <property type="match status" value="1"/>
</dbReference>
<keyword evidence="3 8" id="KW-0326">Glycosidase</keyword>
<feature type="chain" id="PRO_5012121775" evidence="4">
    <location>
        <begin position="22"/>
        <end position="769"/>
    </location>
</feature>
<sequence length="769" mass="87952">MKKYFCLLFTIFLLCCTYIFALDFPLKDISFNACTEISGTFLFKFDPSDIGVKEKWYDPDYNHSSWEKISVPGVWNKKPGKIEYPVPSGIGWYYREITIPSSWNQEVLIAFLGSMYTTDVWVNGKYAGIHRGGYTPFFINVTGLVNPGKKAIIVIRVDNRLGRTIPSKHLGWHPFGGIYREVYLIHRDFVHLESIATSVAVFGNQAKIDMQADVVNNSPQNYKGEVLFQLKDKQSSMGLQKAYVQLRPGSRQKVRASITVKNPRLWCPEDPYLYTAVVSMPYRTIQKIEFPIGLRQFSSKDGGLYLNGKRIWLQGFGNHQEYPGYGPCVNEELIKNDLLIMKNIFKANTLRTGHYPHHPVVFNLCDKLGIIVHTEIPAWQIDRNFIQSDEAWNTWLKGQLEEMVQTFRNHPCVAFWGLSNELYSVPGYHKKAYEFVHSLDPTRFITIVCAATSDLESNKIADIVARNFHYGWYHSQSVYALRDGLSTVLRASENKPIWVAEIGALANSGKYSGGYGDQSRGSETYQDKVVRFGVQYCATQSNQVCGISVWTLSDFHAANGNLLPHGILDEYRKPKILGYTICNLYNGGIRLYVCENDTLIKLNDEYNASLRYFNPDEKRYQNLVAKWCIIKDQKKIDYGSFNFNVSGDRQAEIGRIKFSRTDSPGLYSLWVQLFDSKGNWLYTNSGFFDVKEPSLPGVLKVNVSGKKFKNIKMIYQDIQIPVYEYVGLILPFEQGDYNLKFVADDYKPVSYDVSINSGKATEINIDFKK</sequence>
<dbReference type="Gene3D" id="2.60.120.260">
    <property type="entry name" value="Galactose-binding domain-like"/>
    <property type="match status" value="1"/>
</dbReference>
<dbReference type="InterPro" id="IPR006102">
    <property type="entry name" value="Ig-like_GH2"/>
</dbReference>
<dbReference type="InterPro" id="IPR023232">
    <property type="entry name" value="Glyco_hydro_2_AS"/>
</dbReference>
<feature type="signal peptide" evidence="4">
    <location>
        <begin position="1"/>
        <end position="21"/>
    </location>
</feature>
<dbReference type="EMBL" id="MWDQ01000079">
    <property type="protein sequence ID" value="OQB73483.1"/>
    <property type="molecule type" value="Genomic_DNA"/>
</dbReference>
<dbReference type="PANTHER" id="PTHR42732:SF1">
    <property type="entry name" value="BETA-MANNOSIDASE"/>
    <property type="match status" value="1"/>
</dbReference>
<dbReference type="InterPro" id="IPR006101">
    <property type="entry name" value="Glyco_hydro_2"/>
</dbReference>
<dbReference type="AlphaFoldDB" id="A0A1V6C9D2"/>
<dbReference type="InterPro" id="IPR006104">
    <property type="entry name" value="Glyco_hydro_2_N"/>
</dbReference>
<dbReference type="SUPFAM" id="SSF51445">
    <property type="entry name" value="(Trans)glycosidases"/>
    <property type="match status" value="1"/>
</dbReference>
<evidence type="ECO:0000259" key="5">
    <source>
        <dbReference type="Pfam" id="PF00703"/>
    </source>
</evidence>
<comment type="similarity">
    <text evidence="1">Belongs to the glycosyl hydrolase 2 family.</text>
</comment>
<proteinExistence type="inferred from homology"/>
<dbReference type="PRINTS" id="PR00132">
    <property type="entry name" value="GLHYDRLASE2"/>
</dbReference>
<dbReference type="GO" id="GO:0004566">
    <property type="term" value="F:beta-glucuronidase activity"/>
    <property type="evidence" value="ECO:0007669"/>
    <property type="project" value="UniProtKB-EC"/>
</dbReference>
<feature type="domain" description="Glycoside hydrolase family 2 catalytic" evidence="6">
    <location>
        <begin position="300"/>
        <end position="575"/>
    </location>
</feature>
<dbReference type="InterPro" id="IPR006103">
    <property type="entry name" value="Glyco_hydro_2_cat"/>
</dbReference>
<evidence type="ECO:0000313" key="8">
    <source>
        <dbReference type="EMBL" id="OQB73483.1"/>
    </source>
</evidence>
<accession>A0A1V6C9D2</accession>
<dbReference type="InterPro" id="IPR017853">
    <property type="entry name" value="GH"/>
</dbReference>
<dbReference type="GO" id="GO:0005975">
    <property type="term" value="P:carbohydrate metabolic process"/>
    <property type="evidence" value="ECO:0007669"/>
    <property type="project" value="InterPro"/>
</dbReference>
<protein>
    <submittedName>
        <fullName evidence="8">Beta-glucuronidase</fullName>
        <ecNumber evidence="8">3.2.1.31</ecNumber>
    </submittedName>
</protein>
<dbReference type="Proteomes" id="UP000485562">
    <property type="component" value="Unassembled WGS sequence"/>
</dbReference>
<evidence type="ECO:0000256" key="2">
    <source>
        <dbReference type="ARBA" id="ARBA00022801"/>
    </source>
</evidence>
<name>A0A1V6C9D2_UNCT6</name>
<evidence type="ECO:0000259" key="6">
    <source>
        <dbReference type="Pfam" id="PF02836"/>
    </source>
</evidence>
<feature type="domain" description="Glycosyl hydrolases family 2 sugar binding" evidence="7">
    <location>
        <begin position="37"/>
        <end position="186"/>
    </location>
</feature>
<evidence type="ECO:0000256" key="1">
    <source>
        <dbReference type="ARBA" id="ARBA00007401"/>
    </source>
</evidence>
<evidence type="ECO:0000256" key="3">
    <source>
        <dbReference type="ARBA" id="ARBA00023295"/>
    </source>
</evidence>
<evidence type="ECO:0000256" key="4">
    <source>
        <dbReference type="SAM" id="SignalP"/>
    </source>
</evidence>
<dbReference type="EC" id="3.2.1.31" evidence="8"/>
<dbReference type="SUPFAM" id="SSF49303">
    <property type="entry name" value="beta-Galactosidase/glucuronidase domain"/>
    <property type="match status" value="1"/>
</dbReference>
<reference evidence="8" key="1">
    <citation type="submission" date="2017-02" db="EMBL/GenBank/DDBJ databases">
        <title>Delving into the versatile metabolic prowess of the omnipresent phylum Bacteroidetes.</title>
        <authorList>
            <person name="Nobu M.K."/>
            <person name="Mei R."/>
            <person name="Narihiro T."/>
            <person name="Kuroda K."/>
            <person name="Liu W.-T."/>
        </authorList>
    </citation>
    <scope>NUCLEOTIDE SEQUENCE</scope>
    <source>
        <strain evidence="8">ADurb.Bin131</strain>
    </source>
</reference>
<dbReference type="Pfam" id="PF00703">
    <property type="entry name" value="Glyco_hydro_2"/>
    <property type="match status" value="1"/>
</dbReference>
<dbReference type="SUPFAM" id="SSF49785">
    <property type="entry name" value="Galactose-binding domain-like"/>
    <property type="match status" value="1"/>
</dbReference>
<comment type="caution">
    <text evidence="8">The sequence shown here is derived from an EMBL/GenBank/DDBJ whole genome shotgun (WGS) entry which is preliminary data.</text>
</comment>
<gene>
    <name evidence="8" type="primary">uidA_1</name>
    <name evidence="8" type="ORF">BWX89_00947</name>
</gene>
<evidence type="ECO:0000259" key="7">
    <source>
        <dbReference type="Pfam" id="PF02837"/>
    </source>
</evidence>
<dbReference type="Gene3D" id="3.20.20.80">
    <property type="entry name" value="Glycosidases"/>
    <property type="match status" value="1"/>
</dbReference>
<organism evidence="8">
    <name type="scientific">candidate division TA06 bacterium ADurb.Bin131</name>
    <dbReference type="NCBI Taxonomy" id="1852827"/>
    <lineage>
        <taxon>Bacteria</taxon>
        <taxon>Bacteria division TA06</taxon>
    </lineage>
</organism>
<dbReference type="InterPro" id="IPR013783">
    <property type="entry name" value="Ig-like_fold"/>
</dbReference>
<dbReference type="InterPro" id="IPR008979">
    <property type="entry name" value="Galactose-bd-like_sf"/>
</dbReference>
<dbReference type="PANTHER" id="PTHR42732">
    <property type="entry name" value="BETA-GALACTOSIDASE"/>
    <property type="match status" value="1"/>
</dbReference>
<dbReference type="Gene3D" id="2.60.40.10">
    <property type="entry name" value="Immunoglobulins"/>
    <property type="match status" value="1"/>
</dbReference>